<name>A0A4Y5YCZ9_9GAMM</name>
<dbReference type="EMBL" id="CP041036">
    <property type="protein sequence ID" value="QDE30507.1"/>
    <property type="molecule type" value="Genomic_DNA"/>
</dbReference>
<dbReference type="GO" id="GO:0016746">
    <property type="term" value="F:acyltransferase activity"/>
    <property type="evidence" value="ECO:0007669"/>
    <property type="project" value="UniProtKB-KW"/>
</dbReference>
<dbReference type="KEGG" id="spol:FH971_05655"/>
<dbReference type="InterPro" id="IPR011004">
    <property type="entry name" value="Trimer_LpxA-like_sf"/>
</dbReference>
<dbReference type="AlphaFoldDB" id="A0A4Y5YCZ9"/>
<keyword evidence="1" id="KW-0012">Acyltransferase</keyword>
<organism evidence="1 2">
    <name type="scientific">Shewanella polaris</name>
    <dbReference type="NCBI Taxonomy" id="2588449"/>
    <lineage>
        <taxon>Bacteria</taxon>
        <taxon>Pseudomonadati</taxon>
        <taxon>Pseudomonadota</taxon>
        <taxon>Gammaproteobacteria</taxon>
        <taxon>Alteromonadales</taxon>
        <taxon>Shewanellaceae</taxon>
        <taxon>Shewanella</taxon>
    </lineage>
</organism>
<evidence type="ECO:0000313" key="1">
    <source>
        <dbReference type="EMBL" id="QDE30507.1"/>
    </source>
</evidence>
<dbReference type="Proteomes" id="UP000319809">
    <property type="component" value="Chromosome"/>
</dbReference>
<dbReference type="Pfam" id="PF00132">
    <property type="entry name" value="Hexapep"/>
    <property type="match status" value="1"/>
</dbReference>
<proteinExistence type="predicted"/>
<dbReference type="SUPFAM" id="SSF51161">
    <property type="entry name" value="Trimeric LpxA-like enzymes"/>
    <property type="match status" value="1"/>
</dbReference>
<keyword evidence="2" id="KW-1185">Reference proteome</keyword>
<dbReference type="RefSeq" id="WP_140233662.1">
    <property type="nucleotide sequence ID" value="NZ_CP041036.1"/>
</dbReference>
<keyword evidence="1" id="KW-0808">Transferase</keyword>
<dbReference type="Gene3D" id="2.160.10.10">
    <property type="entry name" value="Hexapeptide repeat proteins"/>
    <property type="match status" value="1"/>
</dbReference>
<protein>
    <submittedName>
        <fullName evidence="1">Acyltransferase</fullName>
    </submittedName>
</protein>
<accession>A0A4Y5YCZ9</accession>
<sequence length="171" mass="19046">MFFLLDYMRKIKIKMKRFYYTYRSLRGISEYRELPNVNNKSYFNNNTALGLNCNFNGMAISGGGKVTIGNNFHSGSECQIITQNHNINGGSIPYDNTYIIKDVEIGDNVWVGNRVIILGGVKIGEGAVIQAGSVVVSDIPALAIAGGHPAKVFSCRDSLHYEYHKKNKNFN</sequence>
<reference evidence="1 2" key="1">
    <citation type="submission" date="2019-06" db="EMBL/GenBank/DDBJ databases">
        <title>The genome of Shewanella sp. SM1901.</title>
        <authorList>
            <person name="Cha Q."/>
        </authorList>
    </citation>
    <scope>NUCLEOTIDE SEQUENCE [LARGE SCALE GENOMIC DNA]</scope>
    <source>
        <strain evidence="1 2">SM1901</strain>
    </source>
</reference>
<dbReference type="InterPro" id="IPR051159">
    <property type="entry name" value="Hexapeptide_acetyltransf"/>
</dbReference>
<evidence type="ECO:0000313" key="2">
    <source>
        <dbReference type="Proteomes" id="UP000319809"/>
    </source>
</evidence>
<dbReference type="PANTHER" id="PTHR23416">
    <property type="entry name" value="SIALIC ACID SYNTHASE-RELATED"/>
    <property type="match status" value="1"/>
</dbReference>
<dbReference type="CDD" id="cd04647">
    <property type="entry name" value="LbH_MAT_like"/>
    <property type="match status" value="1"/>
</dbReference>
<dbReference type="InterPro" id="IPR001451">
    <property type="entry name" value="Hexapep"/>
</dbReference>
<gene>
    <name evidence="1" type="ORF">FH971_05655</name>
</gene>